<evidence type="ECO:0000313" key="3">
    <source>
        <dbReference type="Proteomes" id="UP000260790"/>
    </source>
</evidence>
<dbReference type="SUPFAM" id="SSF55856">
    <property type="entry name" value="Cytochrome b5-like heme/steroid binding domain"/>
    <property type="match status" value="1"/>
</dbReference>
<reference evidence="2 3" key="1">
    <citation type="submission" date="2018-08" db="EMBL/GenBank/DDBJ databases">
        <title>A genome reference for cultivated species of the human gut microbiota.</title>
        <authorList>
            <person name="Zou Y."/>
            <person name="Xue W."/>
            <person name="Luo G."/>
        </authorList>
    </citation>
    <scope>NUCLEOTIDE SEQUENCE [LARGE SCALE GENOMIC DNA]</scope>
    <source>
        <strain evidence="2 3">TF10-9AT</strain>
    </source>
</reference>
<dbReference type="SMART" id="SM01117">
    <property type="entry name" value="Cyt-b5"/>
    <property type="match status" value="1"/>
</dbReference>
<proteinExistence type="predicted"/>
<dbReference type="InterPro" id="IPR001199">
    <property type="entry name" value="Cyt_B5-like_heme/steroid-bd"/>
</dbReference>
<feature type="domain" description="Cytochrome b5 heme-binding" evidence="1">
    <location>
        <begin position="6"/>
        <end position="77"/>
    </location>
</feature>
<accession>A0A8B2Z551</accession>
<protein>
    <submittedName>
        <fullName evidence="2">Cytochrome B5</fullName>
    </submittedName>
</protein>
<dbReference type="Gene3D" id="3.10.120.10">
    <property type="entry name" value="Cytochrome b5-like heme/steroid binding domain"/>
    <property type="match status" value="1"/>
</dbReference>
<comment type="caution">
    <text evidence="2">The sequence shown here is derived from an EMBL/GenBank/DDBJ whole genome shotgun (WGS) entry which is preliminary data.</text>
</comment>
<dbReference type="EMBL" id="QSQR01000003">
    <property type="protein sequence ID" value="RGK47111.1"/>
    <property type="molecule type" value="Genomic_DNA"/>
</dbReference>
<organism evidence="2 3">
    <name type="scientific">Ligilactobacillus ruminis</name>
    <dbReference type="NCBI Taxonomy" id="1623"/>
    <lineage>
        <taxon>Bacteria</taxon>
        <taxon>Bacillati</taxon>
        <taxon>Bacillota</taxon>
        <taxon>Bacilli</taxon>
        <taxon>Lactobacillales</taxon>
        <taxon>Lactobacillaceae</taxon>
        <taxon>Ligilactobacillus</taxon>
    </lineage>
</organism>
<dbReference type="Pfam" id="PF00173">
    <property type="entry name" value="Cyt-b5"/>
    <property type="match status" value="1"/>
</dbReference>
<name>A0A8B2Z551_9LACO</name>
<evidence type="ECO:0000259" key="1">
    <source>
        <dbReference type="SMART" id="SM01117"/>
    </source>
</evidence>
<dbReference type="RefSeq" id="WP_117642575.1">
    <property type="nucleotide sequence ID" value="NZ_QSQR01000003.1"/>
</dbReference>
<dbReference type="InterPro" id="IPR036400">
    <property type="entry name" value="Cyt_B5-like_heme/steroid_sf"/>
</dbReference>
<sequence length="78" mass="8509">MEEKIFTEEELGKYDGQNGNPAYVAIDGVVYDVTNVSAWNGGVHHGNKAGQNVSEIIKKSPHGKKVLEKLERVGKLAD</sequence>
<evidence type="ECO:0000313" key="2">
    <source>
        <dbReference type="EMBL" id="RGK47111.1"/>
    </source>
</evidence>
<dbReference type="Proteomes" id="UP000260790">
    <property type="component" value="Unassembled WGS sequence"/>
</dbReference>
<dbReference type="AlphaFoldDB" id="A0A8B2Z551"/>
<gene>
    <name evidence="2" type="ORF">DXD09_03915</name>
</gene>